<keyword evidence="7" id="KW-0256">Endoplasmic reticulum</keyword>
<evidence type="ECO:0000256" key="8">
    <source>
        <dbReference type="ARBA" id="ARBA00022989"/>
    </source>
</evidence>
<evidence type="ECO:0000256" key="4">
    <source>
        <dbReference type="ARBA" id="ARBA00020824"/>
    </source>
</evidence>
<dbReference type="Proteomes" id="UP000298138">
    <property type="component" value="Unassembled WGS sequence"/>
</dbReference>
<organism evidence="15 16">
    <name type="scientific">Ascodesmis nigricans</name>
    <dbReference type="NCBI Taxonomy" id="341454"/>
    <lineage>
        <taxon>Eukaryota</taxon>
        <taxon>Fungi</taxon>
        <taxon>Dikarya</taxon>
        <taxon>Ascomycota</taxon>
        <taxon>Pezizomycotina</taxon>
        <taxon>Pezizomycetes</taxon>
        <taxon>Pezizales</taxon>
        <taxon>Ascodesmidaceae</taxon>
        <taxon>Ascodesmis</taxon>
    </lineage>
</organism>
<dbReference type="FunCoup" id="A0A4S2N2G3">
    <property type="interactions" value="781"/>
</dbReference>
<evidence type="ECO:0000256" key="10">
    <source>
        <dbReference type="ARBA" id="ARBA00023180"/>
    </source>
</evidence>
<dbReference type="InterPro" id="IPR015943">
    <property type="entry name" value="WD40/YVTN_repeat-like_dom_sf"/>
</dbReference>
<evidence type="ECO:0000256" key="7">
    <source>
        <dbReference type="ARBA" id="ARBA00022824"/>
    </source>
</evidence>
<evidence type="ECO:0000256" key="12">
    <source>
        <dbReference type="SAM" id="SignalP"/>
    </source>
</evidence>
<feature type="chain" id="PRO_5020932663" description="ER membrane protein complex subunit 1" evidence="12">
    <location>
        <begin position="32"/>
        <end position="960"/>
    </location>
</feature>
<evidence type="ECO:0000256" key="11">
    <source>
        <dbReference type="SAM" id="Phobius"/>
    </source>
</evidence>
<dbReference type="InterPro" id="IPR011678">
    <property type="entry name" value="EMC1_C"/>
</dbReference>
<proteinExistence type="inferred from homology"/>
<feature type="signal peptide" evidence="12">
    <location>
        <begin position="1"/>
        <end position="31"/>
    </location>
</feature>
<feature type="domain" description="ER membrane protein complex subunit 1 C-terminal" evidence="13">
    <location>
        <begin position="737"/>
        <end position="958"/>
    </location>
</feature>
<dbReference type="STRING" id="341454.A0A4S2N2G3"/>
<dbReference type="Gene3D" id="2.130.10.10">
    <property type="entry name" value="YVTN repeat-like/Quinoprotein amine dehydrogenase"/>
    <property type="match status" value="1"/>
</dbReference>
<dbReference type="Pfam" id="PF25293">
    <property type="entry name" value="Beta-prop_EMC1_N"/>
    <property type="match status" value="1"/>
</dbReference>
<keyword evidence="6 12" id="KW-0732">Signal</keyword>
<dbReference type="InterPro" id="IPR058545">
    <property type="entry name" value="Beta-prop_EMC1_1st"/>
</dbReference>
<sequence length="960" mass="105002">MRLRGLSSASALVSTLLLSALLLVVHLPSSAAVLKDDAYEVDWHIPLIGLALPGSTFFAHPSPESKASLIYTITARAILAALNPKDGEIVWRHQLVEDPQAAGRLTSGAGIVVATIGKDVSAFEMSAGKLVWENFLEKEVTDVKVTASNNAVVLLEDGTVVFLEPQTGDVLWKRKVTTGEGLPHSLLVDENSVTAVWLEPLQKLHFTQINFADWSVGGATQSIDVSIMDPMEIIVGGQAMAWMDRNAGKLMLLPLGQKTPTPLPADLPPQTFDIELKANGEHLVLYYRTQDHKSWADVFRLVDGQKLEKLYQTEERNGYEAIGGTISLTSSAGKDYVVWTLGTGETIVYDTKSAEAVARFPAGEKPLPRSELANAISEVIAKADGTYSVRTFVTSSTPEFVGNQYLVRNGEASWFRRESLSFLEASTWVELLDPATEEIVDELDVETHQSVGAAYIHRVTRHLNELKTYGPAWAQALPKRIMAAFLNKDITEERTGKWRDFFGFRKLAVVVTINGGIMALDVGRKGEMVWDGTLAVPNAPYEGVSSVFVPRKGVVGALTNSGVYTEFDAFNGTFLGAQKLPAQVSSSTVAETEKGEKIAVAHLSMLDRYVTVPPEANVSRPIHIVVRSKDETGLEGVLVSTSKTVEKTWTFTPPKDEKITSFISRPLHDPVASIGKVLGDRSVLYKYLNQHLLAITTVNERLSTASVYLIDSVSGTILHTTTHTAVDTSIPITLTVSENWIVYSYFADSDVAPTEDAAKGYHLVVSELYESEFKNDRGPLGNSNNASSFDVANAKPHVISQSYMFPSRITSFAVTSTKQGITSREVLAITQNGIYAIPKRVLDPRRPVGRDPNEFEKEEGLFPYAPVIDIDPRSVITHERQVVGLKKVETTPSQLESTSLVFAYGVDLFGTRVSPSMQFDLLGRKFGKVQLVVTVVGLVVGAMVVAPMVRKRQINARWAN</sequence>
<dbReference type="EMBL" id="ML220114">
    <property type="protein sequence ID" value="TGZ83349.1"/>
    <property type="molecule type" value="Genomic_DNA"/>
</dbReference>
<evidence type="ECO:0000256" key="5">
    <source>
        <dbReference type="ARBA" id="ARBA00022692"/>
    </source>
</evidence>
<evidence type="ECO:0000256" key="9">
    <source>
        <dbReference type="ARBA" id="ARBA00023136"/>
    </source>
</evidence>
<comment type="subunit">
    <text evidence="3">Component of the ER membrane protein complex (EMC).</text>
</comment>
<evidence type="ECO:0000256" key="6">
    <source>
        <dbReference type="ARBA" id="ARBA00022729"/>
    </source>
</evidence>
<dbReference type="PANTHER" id="PTHR21573">
    <property type="entry name" value="ER MEMBRANE PROTEIN COMPLEX SUBUNIT 1"/>
    <property type="match status" value="1"/>
</dbReference>
<reference evidence="15 16" key="1">
    <citation type="submission" date="2019-04" db="EMBL/GenBank/DDBJ databases">
        <title>Comparative genomics and transcriptomics to analyze fruiting body development in filamentous ascomycetes.</title>
        <authorList>
            <consortium name="DOE Joint Genome Institute"/>
            <person name="Lutkenhaus R."/>
            <person name="Traeger S."/>
            <person name="Breuer J."/>
            <person name="Kuo A."/>
            <person name="Lipzen A."/>
            <person name="Pangilinan J."/>
            <person name="Dilworth D."/>
            <person name="Sandor L."/>
            <person name="Poggeler S."/>
            <person name="Barry K."/>
            <person name="Grigoriev I.V."/>
            <person name="Nowrousian M."/>
        </authorList>
    </citation>
    <scope>NUCLEOTIDE SEQUENCE [LARGE SCALE GENOMIC DNA]</scope>
    <source>
        <strain evidence="15 16">CBS 389.68</strain>
    </source>
</reference>
<dbReference type="InterPro" id="IPR026895">
    <property type="entry name" value="EMC1"/>
</dbReference>
<evidence type="ECO:0000259" key="14">
    <source>
        <dbReference type="Pfam" id="PF25293"/>
    </source>
</evidence>
<evidence type="ECO:0000256" key="2">
    <source>
        <dbReference type="ARBA" id="ARBA00007904"/>
    </source>
</evidence>
<feature type="transmembrane region" description="Helical" evidence="11">
    <location>
        <begin position="929"/>
        <end position="949"/>
    </location>
</feature>
<evidence type="ECO:0000259" key="13">
    <source>
        <dbReference type="Pfam" id="PF07774"/>
    </source>
</evidence>
<keyword evidence="5 11" id="KW-0812">Transmembrane</keyword>
<accession>A0A4S2N2G3</accession>
<comment type="similarity">
    <text evidence="2">Belongs to the EMC1 family.</text>
</comment>
<dbReference type="GO" id="GO:0034975">
    <property type="term" value="P:protein folding in endoplasmic reticulum"/>
    <property type="evidence" value="ECO:0007669"/>
    <property type="project" value="TreeGrafter"/>
</dbReference>
<gene>
    <name evidence="15" type="ORF">EX30DRAFT_358269</name>
</gene>
<comment type="subcellular location">
    <subcellularLocation>
        <location evidence="1">Endoplasmic reticulum membrane</location>
        <topology evidence="1">Single-pass type I membrane protein</topology>
    </subcellularLocation>
</comment>
<dbReference type="InParanoid" id="A0A4S2N2G3"/>
<dbReference type="Pfam" id="PF07774">
    <property type="entry name" value="EMC1_C"/>
    <property type="match status" value="1"/>
</dbReference>
<keyword evidence="8 11" id="KW-1133">Transmembrane helix</keyword>
<evidence type="ECO:0000313" key="16">
    <source>
        <dbReference type="Proteomes" id="UP000298138"/>
    </source>
</evidence>
<name>A0A4S2N2G3_9PEZI</name>
<dbReference type="InterPro" id="IPR011047">
    <property type="entry name" value="Quinoprotein_ADH-like_sf"/>
</dbReference>
<dbReference type="OrthoDB" id="28092at2759"/>
<keyword evidence="10" id="KW-0325">Glycoprotein</keyword>
<feature type="domain" description="EMC1 first beta-propeller" evidence="14">
    <location>
        <begin position="32"/>
        <end position="418"/>
    </location>
</feature>
<evidence type="ECO:0000256" key="1">
    <source>
        <dbReference type="ARBA" id="ARBA00004115"/>
    </source>
</evidence>
<dbReference type="PANTHER" id="PTHR21573:SF0">
    <property type="entry name" value="ER MEMBRANE PROTEIN COMPLEX SUBUNIT 1"/>
    <property type="match status" value="1"/>
</dbReference>
<dbReference type="GO" id="GO:0072546">
    <property type="term" value="C:EMC complex"/>
    <property type="evidence" value="ECO:0007669"/>
    <property type="project" value="InterPro"/>
</dbReference>
<keyword evidence="9 11" id="KW-0472">Membrane</keyword>
<dbReference type="SUPFAM" id="SSF50998">
    <property type="entry name" value="Quinoprotein alcohol dehydrogenase-like"/>
    <property type="match status" value="2"/>
</dbReference>
<evidence type="ECO:0000313" key="15">
    <source>
        <dbReference type="EMBL" id="TGZ83349.1"/>
    </source>
</evidence>
<dbReference type="AlphaFoldDB" id="A0A4S2N2G3"/>
<evidence type="ECO:0000256" key="3">
    <source>
        <dbReference type="ARBA" id="ARBA00011276"/>
    </source>
</evidence>
<protein>
    <recommendedName>
        <fullName evidence="4">ER membrane protein complex subunit 1</fullName>
    </recommendedName>
</protein>
<keyword evidence="16" id="KW-1185">Reference proteome</keyword>